<dbReference type="GO" id="GO:0006310">
    <property type="term" value="P:DNA recombination"/>
    <property type="evidence" value="ECO:0007669"/>
    <property type="project" value="UniProtKB-UniRule"/>
</dbReference>
<keyword evidence="4 7" id="KW-0233">DNA recombination</keyword>
<evidence type="ECO:0000256" key="6">
    <source>
        <dbReference type="ARBA" id="ARBA00033409"/>
    </source>
</evidence>
<dbReference type="PANTHER" id="PTHR33991">
    <property type="entry name" value="DNA REPAIR PROTEIN RECO"/>
    <property type="match status" value="1"/>
</dbReference>
<dbReference type="InterPro" id="IPR012340">
    <property type="entry name" value="NA-bd_OB-fold"/>
</dbReference>
<keyword evidence="5 7" id="KW-0234">DNA repair</keyword>
<dbReference type="NCBIfam" id="TIGR00613">
    <property type="entry name" value="reco"/>
    <property type="match status" value="1"/>
</dbReference>
<dbReference type="SUPFAM" id="SSF50249">
    <property type="entry name" value="Nucleic acid-binding proteins"/>
    <property type="match status" value="1"/>
</dbReference>
<dbReference type="GO" id="GO:0043590">
    <property type="term" value="C:bacterial nucleoid"/>
    <property type="evidence" value="ECO:0007669"/>
    <property type="project" value="TreeGrafter"/>
</dbReference>
<evidence type="ECO:0000256" key="7">
    <source>
        <dbReference type="HAMAP-Rule" id="MF_00201"/>
    </source>
</evidence>
<keyword evidence="10" id="KW-1185">Reference proteome</keyword>
<dbReference type="Proteomes" id="UP000199073">
    <property type="component" value="Unassembled WGS sequence"/>
</dbReference>
<dbReference type="GO" id="GO:0006302">
    <property type="term" value="P:double-strand break repair"/>
    <property type="evidence" value="ECO:0007669"/>
    <property type="project" value="TreeGrafter"/>
</dbReference>
<gene>
    <name evidence="7" type="primary">recO</name>
    <name evidence="9" type="ORF">SAMN05660330_01350</name>
</gene>
<feature type="domain" description="DNA replication/recombination mediator RecO N-terminal" evidence="8">
    <location>
        <begin position="2"/>
        <end position="78"/>
    </location>
</feature>
<reference evidence="9 10" key="1">
    <citation type="submission" date="2016-10" db="EMBL/GenBank/DDBJ databases">
        <authorList>
            <person name="de Groot N.N."/>
        </authorList>
    </citation>
    <scope>NUCLEOTIDE SEQUENCE [LARGE SCALE GENOMIC DNA]</scope>
    <source>
        <strain evidence="9 10">DSM 12130</strain>
    </source>
</reference>
<evidence type="ECO:0000256" key="1">
    <source>
        <dbReference type="ARBA" id="ARBA00007452"/>
    </source>
</evidence>
<evidence type="ECO:0000256" key="4">
    <source>
        <dbReference type="ARBA" id="ARBA00023172"/>
    </source>
</evidence>
<dbReference type="InterPro" id="IPR037278">
    <property type="entry name" value="ARFGAP/RecO"/>
</dbReference>
<dbReference type="InterPro" id="IPR003717">
    <property type="entry name" value="RecO"/>
</dbReference>
<dbReference type="InterPro" id="IPR042242">
    <property type="entry name" value="RecO_C"/>
</dbReference>
<dbReference type="Gene3D" id="2.40.50.140">
    <property type="entry name" value="Nucleic acid-binding proteins"/>
    <property type="match status" value="1"/>
</dbReference>
<evidence type="ECO:0000313" key="9">
    <source>
        <dbReference type="EMBL" id="SDO90536.1"/>
    </source>
</evidence>
<dbReference type="STRING" id="91360.SAMN05660330_01350"/>
<sequence>MQEDALVLDTVDHGESDLIVTFYGHRLGRHSAIAKGARKSKKRFVNKLEQFTFLNITSTIKANRSLGFLVEAELYTSFPGLRRNPRLYIIASIVVEFLLLGTREAEPDPKIFRLSLWALHNIEHTPHPMATLALFLIRYFGLLGYRPDLDNCGGCNEPFTNDATYRFDPAGGRIVCSNCRSDGHFVIPVANGTIKALRAAQQLDLDRLQRVSLKGTILEQSLTLARSFGYHIFQREAVSWKTLKNFESPKDNPL</sequence>
<dbReference type="Pfam" id="PF11967">
    <property type="entry name" value="RecO_N"/>
    <property type="match status" value="1"/>
</dbReference>
<accession>A0A1H0NDC5</accession>
<keyword evidence="3 7" id="KW-0227">DNA damage</keyword>
<dbReference type="Gene3D" id="1.20.1440.120">
    <property type="entry name" value="Recombination protein O, C-terminal domain"/>
    <property type="match status" value="1"/>
</dbReference>
<dbReference type="HAMAP" id="MF_00201">
    <property type="entry name" value="RecO"/>
    <property type="match status" value="1"/>
</dbReference>
<comment type="similarity">
    <text evidence="1 7">Belongs to the RecO family.</text>
</comment>
<protein>
    <recommendedName>
        <fullName evidence="2 7">DNA repair protein RecO</fullName>
    </recommendedName>
    <alternativeName>
        <fullName evidence="6 7">Recombination protein O</fullName>
    </alternativeName>
</protein>
<organism evidence="9 10">
    <name type="scientific">Desulforhopalus singaporensis</name>
    <dbReference type="NCBI Taxonomy" id="91360"/>
    <lineage>
        <taxon>Bacteria</taxon>
        <taxon>Pseudomonadati</taxon>
        <taxon>Thermodesulfobacteriota</taxon>
        <taxon>Desulfobulbia</taxon>
        <taxon>Desulfobulbales</taxon>
        <taxon>Desulfocapsaceae</taxon>
        <taxon>Desulforhopalus</taxon>
    </lineage>
</organism>
<dbReference type="SUPFAM" id="SSF57863">
    <property type="entry name" value="ArfGap/RecO-like zinc finger"/>
    <property type="match status" value="1"/>
</dbReference>
<evidence type="ECO:0000256" key="3">
    <source>
        <dbReference type="ARBA" id="ARBA00022763"/>
    </source>
</evidence>
<comment type="function">
    <text evidence="7">Involved in DNA repair and RecF pathway recombination.</text>
</comment>
<dbReference type="InterPro" id="IPR022572">
    <property type="entry name" value="DNA_rep/recomb_RecO_N"/>
</dbReference>
<dbReference type="AlphaFoldDB" id="A0A1H0NDC5"/>
<evidence type="ECO:0000256" key="5">
    <source>
        <dbReference type="ARBA" id="ARBA00023204"/>
    </source>
</evidence>
<evidence type="ECO:0000259" key="8">
    <source>
        <dbReference type="Pfam" id="PF11967"/>
    </source>
</evidence>
<dbReference type="PANTHER" id="PTHR33991:SF1">
    <property type="entry name" value="DNA REPAIR PROTEIN RECO"/>
    <property type="match status" value="1"/>
</dbReference>
<evidence type="ECO:0000256" key="2">
    <source>
        <dbReference type="ARBA" id="ARBA00021310"/>
    </source>
</evidence>
<dbReference type="Pfam" id="PF02565">
    <property type="entry name" value="RecO_C"/>
    <property type="match status" value="1"/>
</dbReference>
<evidence type="ECO:0000313" key="10">
    <source>
        <dbReference type="Proteomes" id="UP000199073"/>
    </source>
</evidence>
<dbReference type="OrthoDB" id="9780797at2"/>
<dbReference type="EMBL" id="FNJI01000007">
    <property type="protein sequence ID" value="SDO90536.1"/>
    <property type="molecule type" value="Genomic_DNA"/>
</dbReference>
<name>A0A1H0NDC5_9BACT</name>
<proteinExistence type="inferred from homology"/>
<dbReference type="RefSeq" id="WP_092221099.1">
    <property type="nucleotide sequence ID" value="NZ_FNJI01000007.1"/>
</dbReference>